<dbReference type="InterPro" id="IPR017941">
    <property type="entry name" value="Rieske_2Fe-2S"/>
</dbReference>
<dbReference type="InterPro" id="IPR036922">
    <property type="entry name" value="Rieske_2Fe-2S_sf"/>
</dbReference>
<evidence type="ECO:0000313" key="10">
    <source>
        <dbReference type="Proteomes" id="UP000318483"/>
    </source>
</evidence>
<keyword evidence="5" id="KW-0408">Iron</keyword>
<evidence type="ECO:0000256" key="5">
    <source>
        <dbReference type="ARBA" id="ARBA00023004"/>
    </source>
</evidence>
<dbReference type="Pfam" id="PF00355">
    <property type="entry name" value="Rieske"/>
    <property type="match status" value="1"/>
</dbReference>
<dbReference type="KEGG" id="lit:FPZ52_13750"/>
<feature type="domain" description="Rieske" evidence="8">
    <location>
        <begin position="43"/>
        <end position="149"/>
    </location>
</feature>
<dbReference type="CDD" id="cd03469">
    <property type="entry name" value="Rieske_RO_Alpha_N"/>
    <property type="match status" value="1"/>
</dbReference>
<evidence type="ECO:0000256" key="1">
    <source>
        <dbReference type="ARBA" id="ARBA00001962"/>
    </source>
</evidence>
<evidence type="ECO:0000256" key="2">
    <source>
        <dbReference type="ARBA" id="ARBA00022714"/>
    </source>
</evidence>
<dbReference type="PANTHER" id="PTHR43756">
    <property type="entry name" value="CHOLINE MONOOXYGENASE, CHLOROPLASTIC"/>
    <property type="match status" value="1"/>
</dbReference>
<dbReference type="PANTHER" id="PTHR43756:SF5">
    <property type="entry name" value="CHOLINE MONOOXYGENASE, CHLOROPLASTIC"/>
    <property type="match status" value="1"/>
</dbReference>
<organism evidence="9 10">
    <name type="scientific">Qingshengfaniella alkalisoli</name>
    <dbReference type="NCBI Taxonomy" id="2599296"/>
    <lineage>
        <taxon>Bacteria</taxon>
        <taxon>Pseudomonadati</taxon>
        <taxon>Pseudomonadota</taxon>
        <taxon>Alphaproteobacteria</taxon>
        <taxon>Rhodobacterales</taxon>
        <taxon>Paracoccaceae</taxon>
        <taxon>Qingshengfaniella</taxon>
    </lineage>
</organism>
<geneLocation type="plasmid" evidence="9 10">
    <name>unnamed2</name>
</geneLocation>
<proteinExistence type="predicted"/>
<evidence type="ECO:0000313" key="9">
    <source>
        <dbReference type="EMBL" id="QDY70773.1"/>
    </source>
</evidence>
<dbReference type="Gene3D" id="2.102.10.10">
    <property type="entry name" value="Rieske [2Fe-2S] iron-sulphur domain"/>
    <property type="match status" value="1"/>
</dbReference>
<dbReference type="OrthoDB" id="7456916at2"/>
<keyword evidence="9" id="KW-0223">Dioxygenase</keyword>
<sequence>MATDSDVLAALMSRRPGFSLPQPFYTDAGFYDCDLRNIWYKDWLLTIAAPEVPKTGSFVTLQIGNAPVLIVRGADGAIRAFHNSCRHRGSRICAAERGRNAKLTCPYHQWTYDLDGSLVYAREMHEDIDPADFGLKPIHCETAAGIVFICLAKDAPDFAPVKAMAEKYASPHDITNLKVAATRSIVENGNWKLVMENNRECYHCAGSHPLLCRTFPDDPNLIGSFEGTSVTVGEDHVRRCEAAGMPSRFYMEPNGQWRFVRIPFIGDACSYTEDGTPAVTKRVGQVPFDNAGSLLFFHYPNTWNHMLSDSVTLFRMTPISPTATQVYTTWLVHADAEEGVDYDVDRLTRVWIQTNLEDQAVVEENQRGILSPAYEPGPYSSLQETGVIQFIDWYAATLQQRLTGRSNTMAAE</sequence>
<dbReference type="PROSITE" id="PS51296">
    <property type="entry name" value="RIESKE"/>
    <property type="match status" value="1"/>
</dbReference>
<evidence type="ECO:0000256" key="7">
    <source>
        <dbReference type="ARBA" id="ARBA00023027"/>
    </source>
</evidence>
<keyword evidence="10" id="KW-1185">Reference proteome</keyword>
<dbReference type="EMBL" id="CP042263">
    <property type="protein sequence ID" value="QDY70773.1"/>
    <property type="molecule type" value="Genomic_DNA"/>
</dbReference>
<dbReference type="CDD" id="cd08884">
    <property type="entry name" value="RHO_alpha_C_GbcA-like"/>
    <property type="match status" value="1"/>
</dbReference>
<dbReference type="InterPro" id="IPR015881">
    <property type="entry name" value="ARHD_Rieske_2Fe_2S"/>
</dbReference>
<dbReference type="AlphaFoldDB" id="A0A5B8IYW8"/>
<keyword evidence="2" id="KW-0001">2Fe-2S</keyword>
<gene>
    <name evidence="9" type="ORF">FPZ52_13750</name>
</gene>
<evidence type="ECO:0000256" key="3">
    <source>
        <dbReference type="ARBA" id="ARBA00022723"/>
    </source>
</evidence>
<dbReference type="GO" id="GO:0051537">
    <property type="term" value="F:2 iron, 2 sulfur cluster binding"/>
    <property type="evidence" value="ECO:0007669"/>
    <property type="project" value="UniProtKB-KW"/>
</dbReference>
<dbReference type="Gene3D" id="3.90.380.10">
    <property type="entry name" value="Naphthalene 1,2-dioxygenase Alpha Subunit, Chain A, domain 1"/>
    <property type="match status" value="1"/>
</dbReference>
<dbReference type="Proteomes" id="UP000318483">
    <property type="component" value="Plasmid unnamed2"/>
</dbReference>
<keyword evidence="7" id="KW-0520">NAD</keyword>
<keyword evidence="3" id="KW-0479">Metal-binding</keyword>
<dbReference type="InterPro" id="IPR001663">
    <property type="entry name" value="Rng_hydr_dOase-A"/>
</dbReference>
<dbReference type="GO" id="GO:0051213">
    <property type="term" value="F:dioxygenase activity"/>
    <property type="evidence" value="ECO:0007669"/>
    <property type="project" value="UniProtKB-KW"/>
</dbReference>
<protein>
    <submittedName>
        <fullName evidence="9">Aromatic ring-hydroxylating dioxygenase subunit alpha</fullName>
    </submittedName>
</protein>
<dbReference type="PROSITE" id="PS00570">
    <property type="entry name" value="RING_HYDROXYL_ALPHA"/>
    <property type="match status" value="1"/>
</dbReference>
<dbReference type="GO" id="GO:0005506">
    <property type="term" value="F:iron ion binding"/>
    <property type="evidence" value="ECO:0007669"/>
    <property type="project" value="InterPro"/>
</dbReference>
<dbReference type="SUPFAM" id="SSF50022">
    <property type="entry name" value="ISP domain"/>
    <property type="match status" value="1"/>
</dbReference>
<evidence type="ECO:0000259" key="8">
    <source>
        <dbReference type="PROSITE" id="PS51296"/>
    </source>
</evidence>
<dbReference type="RefSeq" id="WP_146366189.1">
    <property type="nucleotide sequence ID" value="NZ_CP042263.1"/>
</dbReference>
<keyword evidence="4" id="KW-0560">Oxidoreductase</keyword>
<dbReference type="SUPFAM" id="SSF55961">
    <property type="entry name" value="Bet v1-like"/>
    <property type="match status" value="1"/>
</dbReference>
<name>A0A5B8IYW8_9RHOB</name>
<comment type="cofactor">
    <cofactor evidence="1">
        <name>Fe cation</name>
        <dbReference type="ChEBI" id="CHEBI:24875"/>
    </cofactor>
</comment>
<dbReference type="PRINTS" id="PR00090">
    <property type="entry name" value="RNGDIOXGNASE"/>
</dbReference>
<keyword evidence="6" id="KW-0411">Iron-sulfur</keyword>
<accession>A0A5B8IYW8</accession>
<dbReference type="InterPro" id="IPR015879">
    <property type="entry name" value="Ring_hydroxy_dOase_asu_C_dom"/>
</dbReference>
<keyword evidence="9" id="KW-0614">Plasmid</keyword>
<evidence type="ECO:0000256" key="6">
    <source>
        <dbReference type="ARBA" id="ARBA00023014"/>
    </source>
</evidence>
<evidence type="ECO:0000256" key="4">
    <source>
        <dbReference type="ARBA" id="ARBA00023002"/>
    </source>
</evidence>
<reference evidence="9 10" key="1">
    <citation type="submission" date="2019-07" db="EMBL/GenBank/DDBJ databases">
        <title>Litoreibacter alkalisoli sp. nov., isolated from saline-alkaline soil.</title>
        <authorList>
            <person name="Wang S."/>
            <person name="Xu L."/>
            <person name="Xing Y.-T."/>
            <person name="Sun J.-Q."/>
        </authorList>
    </citation>
    <scope>NUCLEOTIDE SEQUENCE [LARGE SCALE GENOMIC DNA]</scope>
    <source>
        <strain evidence="9 10">LN3S51</strain>
        <plasmid evidence="9 10">unnamed2</plasmid>
    </source>
</reference>
<dbReference type="Pfam" id="PF00848">
    <property type="entry name" value="Ring_hydroxyl_A"/>
    <property type="match status" value="1"/>
</dbReference>